<dbReference type="OrthoDB" id="9797083at2"/>
<protein>
    <submittedName>
        <fullName evidence="1">DNA replication and repair protein RecO</fullName>
    </submittedName>
</protein>
<dbReference type="GO" id="GO:0006310">
    <property type="term" value="P:DNA recombination"/>
    <property type="evidence" value="ECO:0007669"/>
    <property type="project" value="InterPro"/>
</dbReference>
<organism evidence="1 2">
    <name type="scientific">Desulfurobacterium atlanticum</name>
    <dbReference type="NCBI Taxonomy" id="240169"/>
    <lineage>
        <taxon>Bacteria</taxon>
        <taxon>Pseudomonadati</taxon>
        <taxon>Aquificota</taxon>
        <taxon>Aquificia</taxon>
        <taxon>Desulfurobacteriales</taxon>
        <taxon>Desulfurobacteriaceae</taxon>
        <taxon>Desulfurobacterium</taxon>
    </lineage>
</organism>
<dbReference type="Pfam" id="PF02565">
    <property type="entry name" value="RecO_C"/>
    <property type="match status" value="1"/>
</dbReference>
<dbReference type="InterPro" id="IPR037278">
    <property type="entry name" value="ARFGAP/RecO"/>
</dbReference>
<reference evidence="2" key="1">
    <citation type="submission" date="2017-06" db="EMBL/GenBank/DDBJ databases">
        <authorList>
            <person name="Varghese N."/>
            <person name="Submissions S."/>
        </authorList>
    </citation>
    <scope>NUCLEOTIDE SEQUENCE [LARGE SCALE GENOMIC DNA]</scope>
    <source>
        <strain evidence="2">DSM 15668</strain>
    </source>
</reference>
<dbReference type="GO" id="GO:0006281">
    <property type="term" value="P:DNA repair"/>
    <property type="evidence" value="ECO:0007669"/>
    <property type="project" value="InterPro"/>
</dbReference>
<accession>A0A239A4F2</accession>
<evidence type="ECO:0000313" key="2">
    <source>
        <dbReference type="Proteomes" id="UP000198405"/>
    </source>
</evidence>
<dbReference type="NCBIfam" id="TIGR00613">
    <property type="entry name" value="reco"/>
    <property type="match status" value="1"/>
</dbReference>
<dbReference type="InterPro" id="IPR003717">
    <property type="entry name" value="RecO"/>
</dbReference>
<evidence type="ECO:0000313" key="1">
    <source>
        <dbReference type="EMBL" id="SNR90171.1"/>
    </source>
</evidence>
<name>A0A239A4F2_9BACT</name>
<dbReference type="RefSeq" id="WP_089323623.1">
    <property type="nucleotide sequence ID" value="NZ_FZOB01000015.1"/>
</dbReference>
<gene>
    <name evidence="1" type="ORF">SAMN06265340_1153</name>
</gene>
<proteinExistence type="predicted"/>
<dbReference type="SUPFAM" id="SSF57863">
    <property type="entry name" value="ArfGap/RecO-like zinc finger"/>
    <property type="match status" value="1"/>
</dbReference>
<dbReference type="AlphaFoldDB" id="A0A239A4F2"/>
<keyword evidence="2" id="KW-1185">Reference proteome</keyword>
<dbReference type="Proteomes" id="UP000198405">
    <property type="component" value="Unassembled WGS sequence"/>
</dbReference>
<dbReference type="EMBL" id="FZOB01000015">
    <property type="protein sequence ID" value="SNR90171.1"/>
    <property type="molecule type" value="Genomic_DNA"/>
</dbReference>
<sequence length="221" mass="25762">METEGIVLKRKILSEKLSHLTVFTLKLGKINILYKPSLKEFPLAAEPFSISIFKLKIFEEKAEAENIKLIKHHFPENFSKFKYLSLLSTYLDKAVLAPNKKIYQLTKFYFSIDEKYLLAATMFLVKFSYFEGIFPVLKQCVSCGSSKIVAFSLEKGGTVCKMCKKTDDIIWDRRLSYQAELLLKKPFKAFPVKDTGKLKKIKTVFENHLFYRVEDEKTIRR</sequence>